<evidence type="ECO:0000256" key="1">
    <source>
        <dbReference type="SAM" id="SignalP"/>
    </source>
</evidence>
<keyword evidence="3" id="KW-1185">Reference proteome</keyword>
<gene>
    <name evidence="2" type="ORF">Q2T52_06545</name>
</gene>
<name>A0ABT8STJ8_9HYPH</name>
<dbReference type="RefSeq" id="WP_302075844.1">
    <property type="nucleotide sequence ID" value="NZ_JAUKWQ010000001.1"/>
</dbReference>
<evidence type="ECO:0008006" key="4">
    <source>
        <dbReference type="Google" id="ProtNLM"/>
    </source>
</evidence>
<comment type="caution">
    <text evidence="2">The sequence shown here is derived from an EMBL/GenBank/DDBJ whole genome shotgun (WGS) entry which is preliminary data.</text>
</comment>
<feature type="signal peptide" evidence="1">
    <location>
        <begin position="1"/>
        <end position="25"/>
    </location>
</feature>
<keyword evidence="1" id="KW-0732">Signal</keyword>
<reference evidence="2" key="2">
    <citation type="submission" date="2023-07" db="EMBL/GenBank/DDBJ databases">
        <authorList>
            <person name="Sun H."/>
        </authorList>
    </citation>
    <scope>NUCLEOTIDE SEQUENCE</scope>
    <source>
        <strain evidence="2">05753</strain>
    </source>
</reference>
<dbReference type="Proteomes" id="UP001169006">
    <property type="component" value="Unassembled WGS sequence"/>
</dbReference>
<evidence type="ECO:0000313" key="3">
    <source>
        <dbReference type="Proteomes" id="UP001169006"/>
    </source>
</evidence>
<sequence>MTLFRSTRLLLAGAALAALATPAFALDGTDLVNKITAAMALEPGNIAVASVDVTGSTVTLKGMSVGDNKGGERLKVGDVKLQGVVALDNGSYTIEKAVFPDVNVTEEKSTFQISDMYLSGVIIPADTKAGTIDSLLFYQKAHSGPIRVTVEGKEVMSVTESTATTERAEDDSGLNFDVAVNGVKADLSSVNDAQAKETIDSLGLTQIDGTITMKGSWEIEPGTIDLEEYAFDFKNVGRLNLALSLSGYTLDFIKSVQETARATENTADPEAAKQAAGLAMLGLLQQLTFNSAEISFEDQGITKRGLDYAGKKQNVSGKQMAMMVKGMAPLMLAQLNMPKLQNSVSAAINTFIDNPRSLTISAEPQNPIPLPMLIGAAQAAPNTLPDMLGLTVSANE</sequence>
<organism evidence="2 3">
    <name type="scientific">Rhizobium oryzicola</name>
    <dbReference type="NCBI Taxonomy" id="1232668"/>
    <lineage>
        <taxon>Bacteria</taxon>
        <taxon>Pseudomonadati</taxon>
        <taxon>Pseudomonadota</taxon>
        <taxon>Alphaproteobacteria</taxon>
        <taxon>Hyphomicrobiales</taxon>
        <taxon>Rhizobiaceae</taxon>
        <taxon>Rhizobium/Agrobacterium group</taxon>
        <taxon>Rhizobium</taxon>
    </lineage>
</organism>
<feature type="chain" id="PRO_5046509536" description="DUF945 family protein" evidence="1">
    <location>
        <begin position="26"/>
        <end position="396"/>
    </location>
</feature>
<evidence type="ECO:0000313" key="2">
    <source>
        <dbReference type="EMBL" id="MDO1581755.1"/>
    </source>
</evidence>
<accession>A0ABT8STJ8</accession>
<proteinExistence type="predicted"/>
<protein>
    <recommendedName>
        <fullName evidence="4">DUF945 family protein</fullName>
    </recommendedName>
</protein>
<dbReference type="EMBL" id="JAUKWQ010000001">
    <property type="protein sequence ID" value="MDO1581755.1"/>
    <property type="molecule type" value="Genomic_DNA"/>
</dbReference>
<reference evidence="2" key="1">
    <citation type="journal article" date="2015" name="Int. J. Syst. Evol. Microbiol.">
        <title>Rhizobium oryzicola sp. nov., potential plant-growth-promoting endophytic bacteria isolated from rice roots.</title>
        <authorList>
            <person name="Zhang X.X."/>
            <person name="Gao J.S."/>
            <person name="Cao Y.H."/>
            <person name="Sheirdil R.A."/>
            <person name="Wang X.C."/>
            <person name="Zhang L."/>
        </authorList>
    </citation>
    <scope>NUCLEOTIDE SEQUENCE</scope>
    <source>
        <strain evidence="2">05753</strain>
    </source>
</reference>